<gene>
    <name evidence="1" type="ORF">HMPREF2128_04095</name>
</gene>
<proteinExistence type="predicted"/>
<dbReference type="AlphaFoldDB" id="A0A096AIT7"/>
<dbReference type="EMBL" id="JRNH01000011">
    <property type="protein sequence ID" value="KGF20884.1"/>
    <property type="molecule type" value="Genomic_DNA"/>
</dbReference>
<dbReference type="Proteomes" id="UP000053528">
    <property type="component" value="Unassembled WGS sequence"/>
</dbReference>
<protein>
    <submittedName>
        <fullName evidence="1">Uncharacterized protein</fullName>
    </submittedName>
</protein>
<organism evidence="1 2">
    <name type="scientific">Pseudoglutamicibacter albus DNF00011</name>
    <dbReference type="NCBI Taxonomy" id="1401063"/>
    <lineage>
        <taxon>Bacteria</taxon>
        <taxon>Bacillati</taxon>
        <taxon>Actinomycetota</taxon>
        <taxon>Actinomycetes</taxon>
        <taxon>Micrococcales</taxon>
        <taxon>Micrococcaceae</taxon>
        <taxon>Pseudoglutamicibacter</taxon>
    </lineage>
</organism>
<comment type="caution">
    <text evidence="1">The sequence shown here is derived from an EMBL/GenBank/DDBJ whole genome shotgun (WGS) entry which is preliminary data.</text>
</comment>
<evidence type="ECO:0000313" key="2">
    <source>
        <dbReference type="Proteomes" id="UP000053528"/>
    </source>
</evidence>
<evidence type="ECO:0000313" key="1">
    <source>
        <dbReference type="EMBL" id="KGF20884.1"/>
    </source>
</evidence>
<accession>A0A096AIT7</accession>
<name>A0A096AIT7_9MICC</name>
<reference evidence="1 2" key="1">
    <citation type="submission" date="2014-07" db="EMBL/GenBank/DDBJ databases">
        <authorList>
            <person name="McCorrison J."/>
            <person name="Sanka R."/>
            <person name="Torralba M."/>
            <person name="Gillis M."/>
            <person name="Haft D.H."/>
            <person name="Methe B."/>
            <person name="Sutton G."/>
            <person name="Nelson K.E."/>
        </authorList>
    </citation>
    <scope>NUCLEOTIDE SEQUENCE [LARGE SCALE GENOMIC DNA]</scope>
    <source>
        <strain evidence="1 2">DNF00011</strain>
    </source>
</reference>
<sequence length="265" mass="29841">MGSVENNHKEQETRIVLSWEQYQHMIGGEYEGYGPTLHDVTGTCVLTNGEATPRFEQFWKIFHATLGAVKVGRRRADGTVNAAHVWTGPEGVISTVENHTDGIVTMMAADRDSRFTLLIDSMVLGRRNFRRDYEPGHGVIKKKDFLTVLIPDDLPASELADSVKALADSVSHIQPEMAQDLVDGQYEMIVVEGTYQAGDRDEAGVVIYLDTPHGYLLYDTERRMLRKEYQLHPAPGWYILQRAVSLLPPQWLIEAWQDETEPAAS</sequence>